<dbReference type="Pfam" id="PF00361">
    <property type="entry name" value="Proton_antipo_M"/>
    <property type="match status" value="1"/>
</dbReference>
<dbReference type="InterPro" id="IPR001750">
    <property type="entry name" value="ND/Mrp_TM"/>
</dbReference>
<feature type="transmembrane region" description="Helical" evidence="7">
    <location>
        <begin position="86"/>
        <end position="106"/>
    </location>
</feature>
<feature type="transmembrane region" description="Helical" evidence="7">
    <location>
        <begin position="255"/>
        <end position="274"/>
    </location>
</feature>
<dbReference type="InterPro" id="IPR046396">
    <property type="entry name" value="Transporter_DabB"/>
</dbReference>
<dbReference type="EMBL" id="SJPW01000007">
    <property type="protein sequence ID" value="TWU47355.1"/>
    <property type="molecule type" value="Genomic_DNA"/>
</dbReference>
<feature type="transmembrane region" description="Helical" evidence="7">
    <location>
        <begin position="390"/>
        <end position="409"/>
    </location>
</feature>
<dbReference type="GO" id="GO:0015990">
    <property type="term" value="P:electron transport coupled proton transport"/>
    <property type="evidence" value="ECO:0007669"/>
    <property type="project" value="TreeGrafter"/>
</dbReference>
<feature type="transmembrane region" description="Helical" evidence="7">
    <location>
        <begin position="286"/>
        <end position="306"/>
    </location>
</feature>
<dbReference type="InterPro" id="IPR003945">
    <property type="entry name" value="NU5C-like"/>
</dbReference>
<evidence type="ECO:0000256" key="7">
    <source>
        <dbReference type="HAMAP-Rule" id="MF_00862"/>
    </source>
</evidence>
<evidence type="ECO:0000256" key="1">
    <source>
        <dbReference type="ARBA" id="ARBA00004127"/>
    </source>
</evidence>
<dbReference type="RefSeq" id="WP_146461085.1">
    <property type="nucleotide sequence ID" value="NZ_SJPW01000007.1"/>
</dbReference>
<dbReference type="Proteomes" id="UP000318288">
    <property type="component" value="Unassembled WGS sequence"/>
</dbReference>
<evidence type="ECO:0000256" key="4">
    <source>
        <dbReference type="ARBA" id="ARBA00022692"/>
    </source>
</evidence>
<feature type="transmembrane region" description="Helical" evidence="7">
    <location>
        <begin position="482"/>
        <end position="501"/>
    </location>
</feature>
<dbReference type="PANTHER" id="PTHR42829">
    <property type="entry name" value="NADH-UBIQUINONE OXIDOREDUCTASE CHAIN 5"/>
    <property type="match status" value="1"/>
</dbReference>
<dbReference type="OrthoDB" id="9807568at2"/>
<sequence length="539" mass="57166">MNGALLWMITLPAAGMVSFLLIPSAVANRHVHSIRSVATGLAAAQFLISVAAMLFWLASGGAAQQVSLFPPGGSSAVAVSLRYDGVSAPMLALVSFIGWVICRYSIRYLDGEATQGRYFRWTAGTIGAVTWMVISGNLLMFFAAWVATSMGLHHLLLHYPDRPLAVRAAWKKFAFSRLGDAALIGAIIIVYRQFGTFEFDQLFAAVEGLQASGQADATGLNATHLIGWLIMFGAVTKSAQLPFHSWLPLTMETPTPVSALMHAGIVNAGGYLIIRTSPLVASAPMAMTVLAIIGATTTCFAATVMLTQNSIKRSLAYSTIAQMGFMMLQCGLGAFSAAMLHILAHSLYKAHAFLASGSVIANRTATDVPNQIRQETRSATNDSGALASKLLCVAAAAIAIAIMSASMYAFGVSPSAKPGGYVMGFTLAIALTFWLVQTFATRKAGSILIGIATTIGLSTLYSATFFATDRLVSPFVPTVDSAPSWVVVVMVAITFVGMFYLSHSGASRSIGGWRSSLYVHATNGFYVDAFIRRIVGFRA</sequence>
<feature type="transmembrane region" description="Helical" evidence="7">
    <location>
        <begin position="421"/>
        <end position="440"/>
    </location>
</feature>
<name>A0A5C6EFR8_9BACT</name>
<dbReference type="HAMAP" id="MF_00862">
    <property type="entry name" value="DabB"/>
    <property type="match status" value="1"/>
</dbReference>
<dbReference type="PANTHER" id="PTHR42829:SF1">
    <property type="entry name" value="INORGANIC CARBON TRANSPORTER SUBUNIT DABB-RELATED"/>
    <property type="match status" value="1"/>
</dbReference>
<keyword evidence="11" id="KW-0560">Oxidoreductase</keyword>
<keyword evidence="5 7" id="KW-1133">Transmembrane helix</keyword>
<keyword evidence="2 7" id="KW-0813">Transport</keyword>
<evidence type="ECO:0000313" key="11">
    <source>
        <dbReference type="EMBL" id="TWU47355.1"/>
    </source>
</evidence>
<comment type="caution">
    <text evidence="11">The sequence shown here is derived from an EMBL/GenBank/DDBJ whole genome shotgun (WGS) entry which is preliminary data.</text>
</comment>
<comment type="subcellular location">
    <subcellularLocation>
        <location evidence="7">Cell membrane</location>
        <topology evidence="7">Multi-pass membrane protein</topology>
    </subcellularLocation>
    <subcellularLocation>
        <location evidence="1">Endomembrane system</location>
        <topology evidence="1">Multi-pass membrane protein</topology>
    </subcellularLocation>
    <subcellularLocation>
        <location evidence="8">Membrane</location>
        <topology evidence="8">Multi-pass membrane protein</topology>
    </subcellularLocation>
</comment>
<keyword evidence="12" id="KW-1185">Reference proteome</keyword>
<feature type="transmembrane region" description="Helical" evidence="7">
    <location>
        <begin position="38"/>
        <end position="58"/>
    </location>
</feature>
<dbReference type="GO" id="GO:0005886">
    <property type="term" value="C:plasma membrane"/>
    <property type="evidence" value="ECO:0007669"/>
    <property type="project" value="UniProtKB-SubCell"/>
</dbReference>
<dbReference type="GO" id="GO:0042773">
    <property type="term" value="P:ATP synthesis coupled electron transport"/>
    <property type="evidence" value="ECO:0007669"/>
    <property type="project" value="InterPro"/>
</dbReference>
<evidence type="ECO:0000259" key="10">
    <source>
        <dbReference type="Pfam" id="PF00662"/>
    </source>
</evidence>
<keyword evidence="6 7" id="KW-0472">Membrane</keyword>
<gene>
    <name evidence="11" type="primary">nuoL_2</name>
    <name evidence="7" type="synonym">dabB</name>
    <name evidence="11" type="ORF">Poly51_51550</name>
</gene>
<protein>
    <recommendedName>
        <fullName evidence="7">Probable inorganic carbon transporter subunit DabB</fullName>
    </recommendedName>
</protein>
<dbReference type="InterPro" id="IPR001516">
    <property type="entry name" value="Proton_antipo_N"/>
</dbReference>
<keyword evidence="3 7" id="KW-1003">Cell membrane</keyword>
<dbReference type="Pfam" id="PF00662">
    <property type="entry name" value="Proton_antipo_N"/>
    <property type="match status" value="1"/>
</dbReference>
<evidence type="ECO:0000259" key="9">
    <source>
        <dbReference type="Pfam" id="PF00361"/>
    </source>
</evidence>
<feature type="domain" description="NADH:quinone oxidoreductase/Mrp antiporter transmembrane" evidence="9">
    <location>
        <begin position="135"/>
        <end position="371"/>
    </location>
</feature>
<comment type="function">
    <text evidence="7">Part of an energy-coupled inorganic carbon pump.</text>
</comment>
<keyword evidence="4 7" id="KW-0812">Transmembrane</keyword>
<proteinExistence type="inferred from homology"/>
<dbReference type="GO" id="GO:0003954">
    <property type="term" value="F:NADH dehydrogenase activity"/>
    <property type="evidence" value="ECO:0007669"/>
    <property type="project" value="TreeGrafter"/>
</dbReference>
<feature type="domain" description="NADH-Ubiquinone oxidoreductase (complex I) chain 5 N-terminal" evidence="10">
    <location>
        <begin position="73"/>
        <end position="119"/>
    </location>
</feature>
<feature type="transmembrane region" description="Helical" evidence="7">
    <location>
        <begin position="118"/>
        <end position="134"/>
    </location>
</feature>
<dbReference type="AlphaFoldDB" id="A0A5C6EFR8"/>
<evidence type="ECO:0000256" key="8">
    <source>
        <dbReference type="RuleBase" id="RU000320"/>
    </source>
</evidence>
<evidence type="ECO:0000313" key="12">
    <source>
        <dbReference type="Proteomes" id="UP000318288"/>
    </source>
</evidence>
<evidence type="ECO:0000256" key="5">
    <source>
        <dbReference type="ARBA" id="ARBA00022989"/>
    </source>
</evidence>
<accession>A0A5C6EFR8</accession>
<dbReference type="GO" id="GO:0008137">
    <property type="term" value="F:NADH dehydrogenase (ubiquinone) activity"/>
    <property type="evidence" value="ECO:0007669"/>
    <property type="project" value="InterPro"/>
</dbReference>
<dbReference type="PRINTS" id="PR01434">
    <property type="entry name" value="NADHDHGNASE5"/>
</dbReference>
<feature type="transmembrane region" description="Helical" evidence="7">
    <location>
        <begin position="178"/>
        <end position="194"/>
    </location>
</feature>
<comment type="similarity">
    <text evidence="7">Belongs to the inorganic carbon transporter (TC 9.A.2) DabB family.</text>
</comment>
<evidence type="ECO:0000256" key="2">
    <source>
        <dbReference type="ARBA" id="ARBA00022448"/>
    </source>
</evidence>
<comment type="subunit">
    <text evidence="7">Forms a complex with DabA.</text>
</comment>
<evidence type="ECO:0000256" key="6">
    <source>
        <dbReference type="ARBA" id="ARBA00023136"/>
    </source>
</evidence>
<reference evidence="11 12" key="1">
    <citation type="submission" date="2019-02" db="EMBL/GenBank/DDBJ databases">
        <title>Deep-cultivation of Planctomycetes and their phenomic and genomic characterization uncovers novel biology.</title>
        <authorList>
            <person name="Wiegand S."/>
            <person name="Jogler M."/>
            <person name="Boedeker C."/>
            <person name="Pinto D."/>
            <person name="Vollmers J."/>
            <person name="Rivas-Marin E."/>
            <person name="Kohn T."/>
            <person name="Peeters S.H."/>
            <person name="Heuer A."/>
            <person name="Rast P."/>
            <person name="Oberbeckmann S."/>
            <person name="Bunk B."/>
            <person name="Jeske O."/>
            <person name="Meyerdierks A."/>
            <person name="Storesund J.E."/>
            <person name="Kallscheuer N."/>
            <person name="Luecker S."/>
            <person name="Lage O.M."/>
            <person name="Pohl T."/>
            <person name="Merkel B.J."/>
            <person name="Hornburger P."/>
            <person name="Mueller R.-W."/>
            <person name="Bruemmer F."/>
            <person name="Labrenz M."/>
            <person name="Spormann A.M."/>
            <person name="Op Den Camp H."/>
            <person name="Overmann J."/>
            <person name="Amann R."/>
            <person name="Jetten M.S.M."/>
            <person name="Mascher T."/>
            <person name="Medema M.H."/>
            <person name="Devos D.P."/>
            <person name="Kaster A.-K."/>
            <person name="Ovreas L."/>
            <person name="Rohde M."/>
            <person name="Galperin M.Y."/>
            <person name="Jogler C."/>
        </authorList>
    </citation>
    <scope>NUCLEOTIDE SEQUENCE [LARGE SCALE GENOMIC DNA]</scope>
    <source>
        <strain evidence="11 12">Poly51</strain>
    </source>
</reference>
<organism evidence="11 12">
    <name type="scientific">Rubripirellula tenax</name>
    <dbReference type="NCBI Taxonomy" id="2528015"/>
    <lineage>
        <taxon>Bacteria</taxon>
        <taxon>Pseudomonadati</taxon>
        <taxon>Planctomycetota</taxon>
        <taxon>Planctomycetia</taxon>
        <taxon>Pirellulales</taxon>
        <taxon>Pirellulaceae</taxon>
        <taxon>Rubripirellula</taxon>
    </lineage>
</organism>
<feature type="transmembrane region" description="Helical" evidence="7">
    <location>
        <begin position="6"/>
        <end position="26"/>
    </location>
</feature>
<feature type="transmembrane region" description="Helical" evidence="7">
    <location>
        <begin position="447"/>
        <end position="467"/>
    </location>
</feature>
<evidence type="ECO:0000256" key="3">
    <source>
        <dbReference type="ARBA" id="ARBA00022475"/>
    </source>
</evidence>
<feature type="transmembrane region" description="Helical" evidence="7">
    <location>
        <begin position="326"/>
        <end position="344"/>
    </location>
</feature>
<dbReference type="GO" id="GO:0012505">
    <property type="term" value="C:endomembrane system"/>
    <property type="evidence" value="ECO:0007669"/>
    <property type="project" value="UniProtKB-SubCell"/>
</dbReference>